<keyword evidence="2" id="KW-0472">Membrane</keyword>
<name>A0A9W7L1P8_9STRA</name>
<keyword evidence="2" id="KW-0812">Transmembrane</keyword>
<dbReference type="Proteomes" id="UP001165065">
    <property type="component" value="Unassembled WGS sequence"/>
</dbReference>
<feature type="compositionally biased region" description="Polar residues" evidence="1">
    <location>
        <begin position="178"/>
        <end position="220"/>
    </location>
</feature>
<dbReference type="OrthoDB" id="1902587at2759"/>
<keyword evidence="4" id="KW-1185">Reference proteome</keyword>
<organism evidence="3 4">
    <name type="scientific">Triparma columacea</name>
    <dbReference type="NCBI Taxonomy" id="722753"/>
    <lineage>
        <taxon>Eukaryota</taxon>
        <taxon>Sar</taxon>
        <taxon>Stramenopiles</taxon>
        <taxon>Ochrophyta</taxon>
        <taxon>Bolidophyceae</taxon>
        <taxon>Parmales</taxon>
        <taxon>Triparmaceae</taxon>
        <taxon>Triparma</taxon>
    </lineage>
</organism>
<reference evidence="4" key="1">
    <citation type="journal article" date="2023" name="Commun. Biol.">
        <title>Genome analysis of Parmales, the sister group of diatoms, reveals the evolutionary specialization of diatoms from phago-mixotrophs to photoautotrophs.</title>
        <authorList>
            <person name="Ban H."/>
            <person name="Sato S."/>
            <person name="Yoshikawa S."/>
            <person name="Yamada K."/>
            <person name="Nakamura Y."/>
            <person name="Ichinomiya M."/>
            <person name="Sato N."/>
            <person name="Blanc-Mathieu R."/>
            <person name="Endo H."/>
            <person name="Kuwata A."/>
            <person name="Ogata H."/>
        </authorList>
    </citation>
    <scope>NUCLEOTIDE SEQUENCE [LARGE SCALE GENOMIC DNA]</scope>
</reference>
<feature type="region of interest" description="Disordered" evidence="1">
    <location>
        <begin position="169"/>
        <end position="232"/>
    </location>
</feature>
<dbReference type="EMBL" id="BRYA01000553">
    <property type="protein sequence ID" value="GMI22759.1"/>
    <property type="molecule type" value="Genomic_DNA"/>
</dbReference>
<feature type="transmembrane region" description="Helical" evidence="2">
    <location>
        <begin position="97"/>
        <end position="120"/>
    </location>
</feature>
<accession>A0A9W7L1P8</accession>
<protein>
    <submittedName>
        <fullName evidence="3">Uncharacterized protein</fullName>
    </submittedName>
</protein>
<evidence type="ECO:0000256" key="2">
    <source>
        <dbReference type="SAM" id="Phobius"/>
    </source>
</evidence>
<dbReference type="AlphaFoldDB" id="A0A9W7L1P8"/>
<comment type="caution">
    <text evidence="3">The sequence shown here is derived from an EMBL/GenBank/DDBJ whole genome shotgun (WGS) entry which is preliminary data.</text>
</comment>
<evidence type="ECO:0000256" key="1">
    <source>
        <dbReference type="SAM" id="MobiDB-lite"/>
    </source>
</evidence>
<sequence length="232" mass="24771">MVHLGDNHQLSSSFGSGSPPLGTLISLESDPAQIQKPRTPDSIKGAYEDKVARGDISIQAPGWGGFIDRVKTGYFFGFFEAFEETIRNPEKKNTDAWYLRPAITFPLAFLTVGLAFAVLVEGGGIRERGAMRTDELDDVVLQKSGGLPPKAKSIGEVIMEEAMKDKVIQGEGEETKDTQATSGWYNGGTQATSDAQVTSDTQVTSDAQVTSDTQATSDTQPVPAVTPPEGGE</sequence>
<keyword evidence="2" id="KW-1133">Transmembrane helix</keyword>
<gene>
    <name evidence="3" type="ORF">TrCOL_g11415</name>
</gene>
<evidence type="ECO:0000313" key="4">
    <source>
        <dbReference type="Proteomes" id="UP001165065"/>
    </source>
</evidence>
<proteinExistence type="predicted"/>
<evidence type="ECO:0000313" key="3">
    <source>
        <dbReference type="EMBL" id="GMI22759.1"/>
    </source>
</evidence>